<evidence type="ECO:0000313" key="2">
    <source>
        <dbReference type="EMBL" id="KAB5568527.1"/>
    </source>
</evidence>
<sequence>MSVCLTTQRGLSFLCFIVAFVDSFFPATRIGVGINVGKKEEKATPLLSNPLVYGNPVFQQSAASSDLPLRGIPFSWSSTMFIPDDPCNLFPIERRGPYKMASTATAQDRRLKLQGFRISQDALCFLDPSRPPQLYANMGTTTPSSGREVRYGIRLESGR</sequence>
<proteinExistence type="predicted"/>
<dbReference type="Proteomes" id="UP000326939">
    <property type="component" value="Chromosome 2"/>
</dbReference>
<name>A0A5N5NNC7_9ROSI</name>
<gene>
    <name evidence="2" type="ORF">DKX38_002320</name>
</gene>
<keyword evidence="3" id="KW-1185">Reference proteome</keyword>
<reference evidence="3" key="1">
    <citation type="journal article" date="2019" name="Gigascience">
        <title>De novo genome assembly of the endangered Acer yangbiense, a plant species with extremely small populations endemic to Yunnan Province, China.</title>
        <authorList>
            <person name="Yang J."/>
            <person name="Wariss H.M."/>
            <person name="Tao L."/>
            <person name="Zhang R."/>
            <person name="Yun Q."/>
            <person name="Hollingsworth P."/>
            <person name="Dao Z."/>
            <person name="Luo G."/>
            <person name="Guo H."/>
            <person name="Ma Y."/>
            <person name="Sun W."/>
        </authorList>
    </citation>
    <scope>NUCLEOTIDE SEQUENCE [LARGE SCALE GENOMIC DNA]</scope>
    <source>
        <strain evidence="3">cv. br00</strain>
    </source>
</reference>
<accession>A0A5N5NNC7</accession>
<dbReference type="EMBL" id="VDCV01000002">
    <property type="protein sequence ID" value="KAB5568527.1"/>
    <property type="molecule type" value="Genomic_DNA"/>
</dbReference>
<evidence type="ECO:0000256" key="1">
    <source>
        <dbReference type="SAM" id="SignalP"/>
    </source>
</evidence>
<organism evidence="2 3">
    <name type="scientific">Salix brachista</name>
    <dbReference type="NCBI Taxonomy" id="2182728"/>
    <lineage>
        <taxon>Eukaryota</taxon>
        <taxon>Viridiplantae</taxon>
        <taxon>Streptophyta</taxon>
        <taxon>Embryophyta</taxon>
        <taxon>Tracheophyta</taxon>
        <taxon>Spermatophyta</taxon>
        <taxon>Magnoliopsida</taxon>
        <taxon>eudicotyledons</taxon>
        <taxon>Gunneridae</taxon>
        <taxon>Pentapetalae</taxon>
        <taxon>rosids</taxon>
        <taxon>fabids</taxon>
        <taxon>Malpighiales</taxon>
        <taxon>Salicaceae</taxon>
        <taxon>Saliceae</taxon>
        <taxon>Salix</taxon>
    </lineage>
</organism>
<evidence type="ECO:0000313" key="3">
    <source>
        <dbReference type="Proteomes" id="UP000326939"/>
    </source>
</evidence>
<dbReference type="AlphaFoldDB" id="A0A5N5NNC7"/>
<keyword evidence="1" id="KW-0732">Signal</keyword>
<comment type="caution">
    <text evidence="2">The sequence shown here is derived from an EMBL/GenBank/DDBJ whole genome shotgun (WGS) entry which is preliminary data.</text>
</comment>
<feature type="signal peptide" evidence="1">
    <location>
        <begin position="1"/>
        <end position="23"/>
    </location>
</feature>
<feature type="chain" id="PRO_5024301401" evidence="1">
    <location>
        <begin position="24"/>
        <end position="159"/>
    </location>
</feature>
<protein>
    <submittedName>
        <fullName evidence="2">Uncharacterized protein</fullName>
    </submittedName>
</protein>